<evidence type="ECO:0000256" key="8">
    <source>
        <dbReference type="RuleBase" id="RU003942"/>
    </source>
</evidence>
<dbReference type="EMBL" id="JAATIT010000003">
    <property type="protein sequence ID" value="NJB90165.1"/>
    <property type="molecule type" value="Genomic_DNA"/>
</dbReference>
<dbReference type="InterPro" id="IPR000390">
    <property type="entry name" value="Small_drug/metabolite_transptr"/>
</dbReference>
<dbReference type="Gene3D" id="1.10.3730.20">
    <property type="match status" value="1"/>
</dbReference>
<keyword evidence="5 9" id="KW-1133">Transmembrane helix</keyword>
<protein>
    <submittedName>
        <fullName evidence="10">Multidrug transporter EmrE-like cation transporter</fullName>
    </submittedName>
</protein>
<dbReference type="FunFam" id="1.10.3730.20:FF:000001">
    <property type="entry name" value="Quaternary ammonium compound resistance transporter SugE"/>
    <property type="match status" value="1"/>
</dbReference>
<feature type="transmembrane region" description="Helical" evidence="9">
    <location>
        <begin position="36"/>
        <end position="54"/>
    </location>
</feature>
<proteinExistence type="inferred from homology"/>
<accession>A0A7X5XRX0</accession>
<evidence type="ECO:0000256" key="7">
    <source>
        <dbReference type="ARBA" id="ARBA00038032"/>
    </source>
</evidence>
<dbReference type="PANTHER" id="PTHR30561">
    <property type="entry name" value="SMR FAMILY PROTON-DEPENDENT DRUG EFFLUX TRANSPORTER SUGE"/>
    <property type="match status" value="1"/>
</dbReference>
<comment type="subcellular location">
    <subcellularLocation>
        <location evidence="1 8">Cell membrane</location>
        <topology evidence="1 8">Multi-pass membrane protein</topology>
    </subcellularLocation>
</comment>
<evidence type="ECO:0000256" key="5">
    <source>
        <dbReference type="ARBA" id="ARBA00022989"/>
    </source>
</evidence>
<comment type="caution">
    <text evidence="10">The sequence shown here is derived from an EMBL/GenBank/DDBJ whole genome shotgun (WGS) entry which is preliminary data.</text>
</comment>
<keyword evidence="3" id="KW-1003">Cell membrane</keyword>
<comment type="similarity">
    <text evidence="7 8">Belongs to the drug/metabolite transporter (DMT) superfamily. Small multidrug resistance (SMR) (TC 2.A.7.1) family.</text>
</comment>
<gene>
    <name evidence="10" type="ORF">GGR90_002359</name>
</gene>
<keyword evidence="4 8" id="KW-0812">Transmembrane</keyword>
<evidence type="ECO:0000313" key="11">
    <source>
        <dbReference type="Proteomes" id="UP000535078"/>
    </source>
</evidence>
<dbReference type="AlphaFoldDB" id="A0A7X5XRX0"/>
<dbReference type="InterPro" id="IPR037185">
    <property type="entry name" value="EmrE-like"/>
</dbReference>
<keyword evidence="6 9" id="KW-0472">Membrane</keyword>
<feature type="transmembrane region" description="Helical" evidence="9">
    <location>
        <begin position="61"/>
        <end position="82"/>
    </location>
</feature>
<dbReference type="GO" id="GO:0022857">
    <property type="term" value="F:transmembrane transporter activity"/>
    <property type="evidence" value="ECO:0007669"/>
    <property type="project" value="InterPro"/>
</dbReference>
<dbReference type="RefSeq" id="WP_167921643.1">
    <property type="nucleotide sequence ID" value="NZ_JAATIT010000003.1"/>
</dbReference>
<dbReference type="InterPro" id="IPR045324">
    <property type="entry name" value="Small_multidrug_res"/>
</dbReference>
<evidence type="ECO:0000313" key="10">
    <source>
        <dbReference type="EMBL" id="NJB90165.1"/>
    </source>
</evidence>
<dbReference type="GO" id="GO:0005886">
    <property type="term" value="C:plasma membrane"/>
    <property type="evidence" value="ECO:0007669"/>
    <property type="project" value="UniProtKB-SubCell"/>
</dbReference>
<dbReference type="GO" id="GO:1990961">
    <property type="term" value="P:xenobiotic detoxification by transmembrane export across the plasma membrane"/>
    <property type="evidence" value="ECO:0007669"/>
    <property type="project" value="UniProtKB-ARBA"/>
</dbReference>
<keyword evidence="2" id="KW-0813">Transport</keyword>
<evidence type="ECO:0000256" key="4">
    <source>
        <dbReference type="ARBA" id="ARBA00022692"/>
    </source>
</evidence>
<dbReference type="Pfam" id="PF00893">
    <property type="entry name" value="Multi_Drug_Res"/>
    <property type="match status" value="1"/>
</dbReference>
<dbReference type="SUPFAM" id="SSF103481">
    <property type="entry name" value="Multidrug resistance efflux transporter EmrE"/>
    <property type="match status" value="1"/>
</dbReference>
<evidence type="ECO:0000256" key="2">
    <source>
        <dbReference type="ARBA" id="ARBA00022448"/>
    </source>
</evidence>
<dbReference type="Proteomes" id="UP000535078">
    <property type="component" value="Unassembled WGS sequence"/>
</dbReference>
<sequence>MINLGGPGWLALAILCEVLATSFLKMADGFTRPLPSVVVVLGYALAFYCLSMALRTIPVGVAYAIWCGVGIVLVTAIAWIVYDQKLDGWALAAIGFILLGTIMLNMRSPASG</sequence>
<name>A0A7X5XRX0_9SPHN</name>
<evidence type="ECO:0000256" key="1">
    <source>
        <dbReference type="ARBA" id="ARBA00004651"/>
    </source>
</evidence>
<dbReference type="PANTHER" id="PTHR30561:SF1">
    <property type="entry name" value="MULTIDRUG TRANSPORTER EMRE"/>
    <property type="match status" value="1"/>
</dbReference>
<evidence type="ECO:0000256" key="6">
    <source>
        <dbReference type="ARBA" id="ARBA00023136"/>
    </source>
</evidence>
<evidence type="ECO:0000256" key="9">
    <source>
        <dbReference type="SAM" id="Phobius"/>
    </source>
</evidence>
<organism evidence="10 11">
    <name type="scientific">Sphingopyxis italica</name>
    <dbReference type="NCBI Taxonomy" id="1129133"/>
    <lineage>
        <taxon>Bacteria</taxon>
        <taxon>Pseudomonadati</taxon>
        <taxon>Pseudomonadota</taxon>
        <taxon>Alphaproteobacteria</taxon>
        <taxon>Sphingomonadales</taxon>
        <taxon>Sphingomonadaceae</taxon>
        <taxon>Sphingopyxis</taxon>
    </lineage>
</organism>
<feature type="transmembrane region" description="Helical" evidence="9">
    <location>
        <begin position="88"/>
        <end position="106"/>
    </location>
</feature>
<evidence type="ECO:0000256" key="3">
    <source>
        <dbReference type="ARBA" id="ARBA00022475"/>
    </source>
</evidence>
<keyword evidence="11" id="KW-1185">Reference proteome</keyword>
<reference evidence="10 11" key="1">
    <citation type="submission" date="2020-03" db="EMBL/GenBank/DDBJ databases">
        <title>Genomic Encyclopedia of Type Strains, Phase IV (KMG-IV): sequencing the most valuable type-strain genomes for metagenomic binning, comparative biology and taxonomic classification.</title>
        <authorList>
            <person name="Goeker M."/>
        </authorList>
    </citation>
    <scope>NUCLEOTIDE SEQUENCE [LARGE SCALE GENOMIC DNA]</scope>
    <source>
        <strain evidence="10 11">DSM 25229</strain>
    </source>
</reference>